<dbReference type="PANTHER" id="PTHR33740:SF1">
    <property type="entry name" value="SLH DOMAIN PROTEIN"/>
    <property type="match status" value="1"/>
</dbReference>
<dbReference type="PANTHER" id="PTHR33740">
    <property type="entry name" value="GPI-ANCHORED ADHESIN-LIKE PROTEIN"/>
    <property type="match status" value="1"/>
</dbReference>
<reference evidence="3 4" key="1">
    <citation type="submission" date="2024-03" db="EMBL/GenBank/DDBJ databases">
        <authorList>
            <person name="Martinez-Hernandez J."/>
        </authorList>
    </citation>
    <scope>NUCLEOTIDE SEQUENCE [LARGE SCALE GENOMIC DNA]</scope>
</reference>
<evidence type="ECO:0008006" key="5">
    <source>
        <dbReference type="Google" id="ProtNLM"/>
    </source>
</evidence>
<dbReference type="Proteomes" id="UP001497480">
    <property type="component" value="Unassembled WGS sequence"/>
</dbReference>
<evidence type="ECO:0000256" key="1">
    <source>
        <dbReference type="SAM" id="Coils"/>
    </source>
</evidence>
<keyword evidence="2" id="KW-0472">Membrane</keyword>
<sequence>MCIVTSSPFKTLSFSLSHPPLLKLNHTPSPFFCFLRPPLLRRNRLLSAAAVNTNTTNFAQFSWFSPPHDSPDEFGGWAVVENPDQPRPTQKVFRSYVIVGIATSLAVLVALFARFSLSRNGFNIQLRSPLHDLHVIWNPFKTQHVLNKTAEFDASTESNLMSDATPEAELSAAVEKLGHVTILVPVDSTQEEALSLLKSLKIIEDDVEANKLCTRREFARWLVKSSSSLEKNSRHIIAPIVSHSGSIVTAFDDISGEDPDFRFIQALAEAGVVPSKLSWKNSSNSTESDGQENIKFFPDRFISRQDLVDWRAQLEYDFFSGVIDQISIKKAGYMDVEITSPAVYVDMLAGDRSILRKVFGQSKRFQPNKPSTKAQAAVALTSGRMKEAIYAELSRLETEHFARQAEAEEIRSELLSQGDIHRFWDEKLSEEKSRGFDVETLYLDAVKSLEDEKRNQDKIYAGYLKLKAAIDCQKQLLHSIKKDVDELSEKLESERDIHVDEKHIVQKLLRDLESKHEEILDTKSTLEAETEAIQILRSWVEDEATRSQARAAVLGEASRRWKWEDQA</sequence>
<feature type="coiled-coil region" evidence="1">
    <location>
        <begin position="470"/>
        <end position="529"/>
    </location>
</feature>
<keyword evidence="1" id="KW-0175">Coiled coil</keyword>
<keyword evidence="2" id="KW-1133">Transmembrane helix</keyword>
<gene>
    <name evidence="3" type="ORF">LLUT_LOCUS16362</name>
</gene>
<dbReference type="AlphaFoldDB" id="A0AAV1X1D2"/>
<evidence type="ECO:0000256" key="2">
    <source>
        <dbReference type="SAM" id="Phobius"/>
    </source>
</evidence>
<organism evidence="3 4">
    <name type="scientific">Lupinus luteus</name>
    <name type="common">European yellow lupine</name>
    <dbReference type="NCBI Taxonomy" id="3873"/>
    <lineage>
        <taxon>Eukaryota</taxon>
        <taxon>Viridiplantae</taxon>
        <taxon>Streptophyta</taxon>
        <taxon>Embryophyta</taxon>
        <taxon>Tracheophyta</taxon>
        <taxon>Spermatophyta</taxon>
        <taxon>Magnoliopsida</taxon>
        <taxon>eudicotyledons</taxon>
        <taxon>Gunneridae</taxon>
        <taxon>Pentapetalae</taxon>
        <taxon>rosids</taxon>
        <taxon>fabids</taxon>
        <taxon>Fabales</taxon>
        <taxon>Fabaceae</taxon>
        <taxon>Papilionoideae</taxon>
        <taxon>50 kb inversion clade</taxon>
        <taxon>genistoids sensu lato</taxon>
        <taxon>core genistoids</taxon>
        <taxon>Genisteae</taxon>
        <taxon>Lupinus</taxon>
    </lineage>
</organism>
<proteinExistence type="predicted"/>
<evidence type="ECO:0000313" key="4">
    <source>
        <dbReference type="Proteomes" id="UP001497480"/>
    </source>
</evidence>
<feature type="transmembrane region" description="Helical" evidence="2">
    <location>
        <begin position="96"/>
        <end position="117"/>
    </location>
</feature>
<dbReference type="EMBL" id="CAXHTB010000011">
    <property type="protein sequence ID" value="CAL0315302.1"/>
    <property type="molecule type" value="Genomic_DNA"/>
</dbReference>
<comment type="caution">
    <text evidence="3">The sequence shown here is derived from an EMBL/GenBank/DDBJ whole genome shotgun (WGS) entry which is preliminary data.</text>
</comment>
<keyword evidence="2" id="KW-0812">Transmembrane</keyword>
<evidence type="ECO:0000313" key="3">
    <source>
        <dbReference type="EMBL" id="CAL0315302.1"/>
    </source>
</evidence>
<name>A0AAV1X1D2_LUPLU</name>
<keyword evidence="4" id="KW-1185">Reference proteome</keyword>
<protein>
    <recommendedName>
        <fullName evidence="5">SLH domain-containing protein</fullName>
    </recommendedName>
</protein>
<accession>A0AAV1X1D2</accession>